<evidence type="ECO:0000313" key="4">
    <source>
        <dbReference type="Proteomes" id="UP000054558"/>
    </source>
</evidence>
<dbReference type="PANTHER" id="PTHR23002">
    <property type="entry name" value="ZINC FINGER CCHC DOMAIN CONTAINING PROTEIN"/>
    <property type="match status" value="1"/>
</dbReference>
<evidence type="ECO:0000313" key="3">
    <source>
        <dbReference type="EMBL" id="GAQ93501.1"/>
    </source>
</evidence>
<keyword evidence="1" id="KW-0862">Zinc</keyword>
<evidence type="ECO:0000256" key="1">
    <source>
        <dbReference type="PROSITE-ProRule" id="PRU00047"/>
    </source>
</evidence>
<dbReference type="PROSITE" id="PS50158">
    <property type="entry name" value="ZF_CCHC"/>
    <property type="match status" value="2"/>
</dbReference>
<dbReference type="Gene3D" id="4.10.60.10">
    <property type="entry name" value="Zinc finger, CCHC-type"/>
    <property type="match status" value="2"/>
</dbReference>
<sequence>MKPDNLSFSVRAGLSSRFEGVVTVLTTTKKELGKVEELLPTLQVFEQRHGLFAGQDSGASGPATAVAYATKGGNFGGKGKGGPGKASMACHKCGKLGHFARECRSGLQEPEKPKSGKKCYICGSPDHFKRECPKKGETGGRQGVAFVAGDGVETGRWIVDSGASQHITGVKSSFSTLKMLEPGTRAIKFGNKGFLEVAGVGTVELRCETHSGERVTFSVCEVSMDGEVMLRAEENAEGLSVICQPTATWEDTCLLVKEAESPVLWHRRLGHAGYESLAKMVEGPGLVRGVGVKAEAFREKKTEGNFGSLKLDSEAARETLLEGCGRNMPHLFPISLLHFENVPDASAFVKMSAFMSSVRQYANPTSFRATLSRAK</sequence>
<keyword evidence="1" id="KW-0863">Zinc-finger</keyword>
<dbReference type="Pfam" id="PF22936">
    <property type="entry name" value="Pol_BBD"/>
    <property type="match status" value="1"/>
</dbReference>
<dbReference type="SMART" id="SM00343">
    <property type="entry name" value="ZnF_C2HC"/>
    <property type="match status" value="2"/>
</dbReference>
<reference evidence="3 4" key="1">
    <citation type="journal article" date="2014" name="Nat. Commun.">
        <title>Klebsormidium flaccidum genome reveals primary factors for plant terrestrial adaptation.</title>
        <authorList>
            <person name="Hori K."/>
            <person name="Maruyama F."/>
            <person name="Fujisawa T."/>
            <person name="Togashi T."/>
            <person name="Yamamoto N."/>
            <person name="Seo M."/>
            <person name="Sato S."/>
            <person name="Yamada T."/>
            <person name="Mori H."/>
            <person name="Tajima N."/>
            <person name="Moriyama T."/>
            <person name="Ikeuchi M."/>
            <person name="Watanabe M."/>
            <person name="Wada H."/>
            <person name="Kobayashi K."/>
            <person name="Saito M."/>
            <person name="Masuda T."/>
            <person name="Sasaki-Sekimoto Y."/>
            <person name="Mashiguchi K."/>
            <person name="Awai K."/>
            <person name="Shimojima M."/>
            <person name="Masuda S."/>
            <person name="Iwai M."/>
            <person name="Nobusawa T."/>
            <person name="Narise T."/>
            <person name="Kondo S."/>
            <person name="Saito H."/>
            <person name="Sato R."/>
            <person name="Murakawa M."/>
            <person name="Ihara Y."/>
            <person name="Oshima-Yamada Y."/>
            <person name="Ohtaka K."/>
            <person name="Satoh M."/>
            <person name="Sonobe K."/>
            <person name="Ishii M."/>
            <person name="Ohtani R."/>
            <person name="Kanamori-Sato M."/>
            <person name="Honoki R."/>
            <person name="Miyazaki D."/>
            <person name="Mochizuki H."/>
            <person name="Umetsu J."/>
            <person name="Higashi K."/>
            <person name="Shibata D."/>
            <person name="Kamiya Y."/>
            <person name="Sato N."/>
            <person name="Nakamura Y."/>
            <person name="Tabata S."/>
            <person name="Ida S."/>
            <person name="Kurokawa K."/>
            <person name="Ohta H."/>
        </authorList>
    </citation>
    <scope>NUCLEOTIDE SEQUENCE [LARGE SCALE GENOMIC DNA]</scope>
    <source>
        <strain evidence="3 4">NIES-2285</strain>
    </source>
</reference>
<dbReference type="STRING" id="105231.A0A1Y1IVS1"/>
<feature type="domain" description="CCHC-type" evidence="2">
    <location>
        <begin position="90"/>
        <end position="105"/>
    </location>
</feature>
<dbReference type="InterPro" id="IPR054722">
    <property type="entry name" value="PolX-like_BBD"/>
</dbReference>
<dbReference type="GO" id="GO:0003676">
    <property type="term" value="F:nucleic acid binding"/>
    <property type="evidence" value="ECO:0007669"/>
    <property type="project" value="InterPro"/>
</dbReference>
<dbReference type="EMBL" id="DF238533">
    <property type="protein sequence ID" value="GAQ93501.1"/>
    <property type="molecule type" value="Genomic_DNA"/>
</dbReference>
<keyword evidence="1" id="KW-0479">Metal-binding</keyword>
<dbReference type="AlphaFoldDB" id="A0A1Y1IVS1"/>
<keyword evidence="4" id="KW-1185">Reference proteome</keyword>
<evidence type="ECO:0000259" key="2">
    <source>
        <dbReference type="PROSITE" id="PS50158"/>
    </source>
</evidence>
<dbReference type="OrthoDB" id="2015125at2759"/>
<organism evidence="3 4">
    <name type="scientific">Klebsormidium nitens</name>
    <name type="common">Green alga</name>
    <name type="synonym">Ulothrix nitens</name>
    <dbReference type="NCBI Taxonomy" id="105231"/>
    <lineage>
        <taxon>Eukaryota</taxon>
        <taxon>Viridiplantae</taxon>
        <taxon>Streptophyta</taxon>
        <taxon>Klebsormidiophyceae</taxon>
        <taxon>Klebsormidiales</taxon>
        <taxon>Klebsormidiaceae</taxon>
        <taxon>Klebsormidium</taxon>
    </lineage>
</organism>
<dbReference type="GO" id="GO:0008270">
    <property type="term" value="F:zinc ion binding"/>
    <property type="evidence" value="ECO:0007669"/>
    <property type="project" value="UniProtKB-KW"/>
</dbReference>
<feature type="domain" description="CCHC-type" evidence="2">
    <location>
        <begin position="118"/>
        <end position="134"/>
    </location>
</feature>
<dbReference type="Pfam" id="PF00098">
    <property type="entry name" value="zf-CCHC"/>
    <property type="match status" value="2"/>
</dbReference>
<dbReference type="InterPro" id="IPR051714">
    <property type="entry name" value="Znf_CCHC_NABP"/>
</dbReference>
<name>A0A1Y1IVS1_KLENI</name>
<accession>A0A1Y1IVS1</accession>
<dbReference type="Proteomes" id="UP000054558">
    <property type="component" value="Unassembled WGS sequence"/>
</dbReference>
<dbReference type="InterPro" id="IPR001878">
    <property type="entry name" value="Znf_CCHC"/>
</dbReference>
<gene>
    <name evidence="3" type="ORF">KFL_015840020</name>
</gene>
<dbReference type="SUPFAM" id="SSF57756">
    <property type="entry name" value="Retrovirus zinc finger-like domains"/>
    <property type="match status" value="1"/>
</dbReference>
<proteinExistence type="predicted"/>
<protein>
    <recommendedName>
        <fullName evidence="2">CCHC-type domain-containing protein</fullName>
    </recommendedName>
</protein>
<dbReference type="InterPro" id="IPR036875">
    <property type="entry name" value="Znf_CCHC_sf"/>
</dbReference>